<keyword evidence="10" id="KW-1185">Reference proteome</keyword>
<accession>A0B6P1</accession>
<evidence type="ECO:0000313" key="10">
    <source>
        <dbReference type="Proteomes" id="UP000000674"/>
    </source>
</evidence>
<dbReference type="InterPro" id="IPR001179">
    <property type="entry name" value="PPIase_FKBP_dom"/>
</dbReference>
<evidence type="ECO:0000256" key="5">
    <source>
        <dbReference type="PROSITE-ProRule" id="PRU00277"/>
    </source>
</evidence>
<comment type="similarity">
    <text evidence="2 6">Belongs to the FKBP-type PPIase family.</text>
</comment>
<feature type="region of interest" description="Disordered" evidence="7">
    <location>
        <begin position="221"/>
        <end position="269"/>
    </location>
</feature>
<reference evidence="9 10" key="1">
    <citation type="submission" date="2006-10" db="EMBL/GenBank/DDBJ databases">
        <title>Complete sequence of Methanosaeta thermophila PT.</title>
        <authorList>
            <consortium name="US DOE Joint Genome Institute"/>
            <person name="Copeland A."/>
            <person name="Lucas S."/>
            <person name="Lapidus A."/>
            <person name="Barry K."/>
            <person name="Detter J.C."/>
            <person name="Glavina del Rio T."/>
            <person name="Hammon N."/>
            <person name="Israni S."/>
            <person name="Pitluck S."/>
            <person name="Chain P."/>
            <person name="Malfatti S."/>
            <person name="Shin M."/>
            <person name="Vergez L."/>
            <person name="Schmutz J."/>
            <person name="Larimer F."/>
            <person name="Land M."/>
            <person name="Hauser L."/>
            <person name="Kyrpides N."/>
            <person name="Kim E."/>
            <person name="Smith K.S."/>
            <person name="Ingram-Smith C."/>
            <person name="Richardson P."/>
        </authorList>
    </citation>
    <scope>NUCLEOTIDE SEQUENCE [LARGE SCALE GENOMIC DNA]</scope>
    <source>
        <strain evidence="10">DSM 6194 / JCM 14653 / NBRC 101360 / PT</strain>
    </source>
</reference>
<feature type="compositionally biased region" description="Gly residues" evidence="7">
    <location>
        <begin position="253"/>
        <end position="269"/>
    </location>
</feature>
<feature type="compositionally biased region" description="Basic and acidic residues" evidence="7">
    <location>
        <begin position="221"/>
        <end position="236"/>
    </location>
</feature>
<evidence type="ECO:0000256" key="6">
    <source>
        <dbReference type="RuleBase" id="RU003915"/>
    </source>
</evidence>
<dbReference type="Pfam" id="PF00254">
    <property type="entry name" value="FKBP_C"/>
    <property type="match status" value="1"/>
</dbReference>
<dbReference type="PROSITE" id="PS50059">
    <property type="entry name" value="FKBP_PPIASE"/>
    <property type="match status" value="1"/>
</dbReference>
<name>A0B6P1_METTP</name>
<gene>
    <name evidence="9" type="ordered locus">Mthe_0574</name>
</gene>
<comment type="catalytic activity">
    <reaction evidence="1 5 6">
        <text>[protein]-peptidylproline (omega=180) = [protein]-peptidylproline (omega=0)</text>
        <dbReference type="Rhea" id="RHEA:16237"/>
        <dbReference type="Rhea" id="RHEA-COMP:10747"/>
        <dbReference type="Rhea" id="RHEA-COMP:10748"/>
        <dbReference type="ChEBI" id="CHEBI:83833"/>
        <dbReference type="ChEBI" id="CHEBI:83834"/>
        <dbReference type="EC" id="5.2.1.8"/>
    </reaction>
</comment>
<dbReference type="PANTHER" id="PTHR47861">
    <property type="entry name" value="FKBP-TYPE PEPTIDYL-PROLYL CIS-TRANS ISOMERASE SLYD"/>
    <property type="match status" value="1"/>
</dbReference>
<dbReference type="STRING" id="349307.Mthe_0574"/>
<keyword evidence="3 5" id="KW-0697">Rotamase</keyword>
<proteinExistence type="inferred from homology"/>
<evidence type="ECO:0000256" key="1">
    <source>
        <dbReference type="ARBA" id="ARBA00000971"/>
    </source>
</evidence>
<dbReference type="Proteomes" id="UP000000674">
    <property type="component" value="Chromosome"/>
</dbReference>
<dbReference type="InterPro" id="IPR054016">
    <property type="entry name" value="FKBP26_IF"/>
</dbReference>
<dbReference type="Gene3D" id="2.40.10.330">
    <property type="match status" value="1"/>
</dbReference>
<dbReference type="OrthoDB" id="8615at2157"/>
<dbReference type="GO" id="GO:0003755">
    <property type="term" value="F:peptidyl-prolyl cis-trans isomerase activity"/>
    <property type="evidence" value="ECO:0007669"/>
    <property type="project" value="UniProtKB-UniRule"/>
</dbReference>
<sequence length="269" mass="29976">MSLNKGDIIKLEYTGIVDGSVFTSTSADVAKENGIYDENVTYGPRIVILGAGQIVPGLEEELIGKEPGQSGSVELPPEKAYGVRDPEKIETVMLNRFKDEKPYPGMRVSVDGKIGTVTRIVGRKATIDFNHPFADKTVRFDYKILERIEDREEKLRAMIKIFSDIELESRITDDVAEITVPWEISYFKDWLMIRRWLADMALRTLGLKEVRFVERHTPEDRLRAELISPPEKHPEGSESTDSDDTEKTAQKSGGEGSGEGSGGESQPGA</sequence>
<dbReference type="Gene3D" id="3.30.70.2210">
    <property type="match status" value="1"/>
</dbReference>
<dbReference type="KEGG" id="mtp:Mthe_0574"/>
<dbReference type="SUPFAM" id="SSF54534">
    <property type="entry name" value="FKBP-like"/>
    <property type="match status" value="1"/>
</dbReference>
<evidence type="ECO:0000259" key="8">
    <source>
        <dbReference type="PROSITE" id="PS50059"/>
    </source>
</evidence>
<dbReference type="PANTHER" id="PTHR47861:SF2">
    <property type="entry name" value="LONG-TYPE PEPTIDYL-PROLYL CIS-TRANS ISOMERASE"/>
    <property type="match status" value="1"/>
</dbReference>
<evidence type="ECO:0000256" key="3">
    <source>
        <dbReference type="ARBA" id="ARBA00023110"/>
    </source>
</evidence>
<dbReference type="EMBL" id="CP000477">
    <property type="protein sequence ID" value="ABK14365.1"/>
    <property type="molecule type" value="Genomic_DNA"/>
</dbReference>
<dbReference type="HOGENOM" id="CLU_073526_0_0_2"/>
<dbReference type="AlphaFoldDB" id="A0B6P1"/>
<dbReference type="InterPro" id="IPR046357">
    <property type="entry name" value="PPIase_dom_sf"/>
</dbReference>
<dbReference type="Pfam" id="PF22199">
    <property type="entry name" value="FKBP26_IF"/>
    <property type="match status" value="1"/>
</dbReference>
<feature type="domain" description="PPIase FKBP-type" evidence="8">
    <location>
        <begin position="6"/>
        <end position="82"/>
    </location>
</feature>
<dbReference type="InterPro" id="IPR048261">
    <property type="entry name" value="SlpA/SlyD-like_ins_sf"/>
</dbReference>
<dbReference type="Gene3D" id="3.10.50.40">
    <property type="match status" value="1"/>
</dbReference>
<evidence type="ECO:0000256" key="2">
    <source>
        <dbReference type="ARBA" id="ARBA00006577"/>
    </source>
</evidence>
<organism evidence="9 10">
    <name type="scientific">Methanothrix thermoacetophila (strain DSM 6194 / JCM 14653 / NBRC 101360 / PT)</name>
    <name type="common">Methanosaeta thermophila</name>
    <dbReference type="NCBI Taxonomy" id="349307"/>
    <lineage>
        <taxon>Archaea</taxon>
        <taxon>Methanobacteriati</taxon>
        <taxon>Methanobacteriota</taxon>
        <taxon>Stenosarchaea group</taxon>
        <taxon>Methanomicrobia</taxon>
        <taxon>Methanotrichales</taxon>
        <taxon>Methanotrichaceae</taxon>
        <taxon>Methanothrix</taxon>
    </lineage>
</organism>
<dbReference type="EC" id="5.2.1.8" evidence="6"/>
<keyword evidence="4 5" id="KW-0413">Isomerase</keyword>
<protein>
    <recommendedName>
        <fullName evidence="6">Peptidyl-prolyl cis-trans isomerase</fullName>
        <ecNumber evidence="6">5.2.1.8</ecNumber>
    </recommendedName>
</protein>
<evidence type="ECO:0000256" key="4">
    <source>
        <dbReference type="ARBA" id="ARBA00023235"/>
    </source>
</evidence>
<evidence type="ECO:0000313" key="9">
    <source>
        <dbReference type="EMBL" id="ABK14365.1"/>
    </source>
</evidence>
<evidence type="ECO:0000256" key="7">
    <source>
        <dbReference type="SAM" id="MobiDB-lite"/>
    </source>
</evidence>